<proteinExistence type="predicted"/>
<dbReference type="Gene3D" id="3.40.50.300">
    <property type="entry name" value="P-loop containing nucleotide triphosphate hydrolases"/>
    <property type="match status" value="1"/>
</dbReference>
<dbReference type="Proteomes" id="UP001320876">
    <property type="component" value="Unassembled WGS sequence"/>
</dbReference>
<keyword evidence="2" id="KW-1185">Reference proteome</keyword>
<sequence>MPASKDVPQLAYIISLPRSGSTVLSALLDKRQGVVSPPESAFPQVLGTLSTEERKDRLWMAALYIASTFTPTQLNLAEAAECMDGTNEDILIALGHAVAAKLGRDPAQIRAVVWKSPRIVGMHAGPLSTKGKFIVLRRHPQNVFESQFRVGFGEKNRNPFRFAVFQQSYEHAFSRVPPDRRIDVSYDSLPGVLEQILEFLGVREQGEWLEGESSLKLAAENCYWMREVTGEFKNNDVEKRARLEPTQVSKLEQAMSLARPLRPFLGPVRRYFDRQSLAWVLNRAKELLEAHRQQG</sequence>
<comment type="caution">
    <text evidence="1">The sequence shown here is derived from an EMBL/GenBank/DDBJ whole genome shotgun (WGS) entry which is preliminary data.</text>
</comment>
<gene>
    <name evidence="1" type="ORF">OKA05_13335</name>
</gene>
<evidence type="ECO:0000313" key="1">
    <source>
        <dbReference type="EMBL" id="MCW1923541.1"/>
    </source>
</evidence>
<dbReference type="Pfam" id="PF13469">
    <property type="entry name" value="Sulfotransfer_3"/>
    <property type="match status" value="1"/>
</dbReference>
<dbReference type="RefSeq" id="WP_264487650.1">
    <property type="nucleotide sequence ID" value="NZ_JAPDDT010000005.1"/>
</dbReference>
<name>A0ABT3GJ82_9BACT</name>
<reference evidence="1 2" key="1">
    <citation type="submission" date="2022-10" db="EMBL/GenBank/DDBJ databases">
        <title>Luteolibacter arcticus strain CCTCC AB 2014275, whole genome shotgun sequencing project.</title>
        <authorList>
            <person name="Zhao G."/>
            <person name="Shen L."/>
        </authorList>
    </citation>
    <scope>NUCLEOTIDE SEQUENCE [LARGE SCALE GENOMIC DNA]</scope>
    <source>
        <strain evidence="1 2">CCTCC AB 2014275</strain>
    </source>
</reference>
<dbReference type="InterPro" id="IPR027417">
    <property type="entry name" value="P-loop_NTPase"/>
</dbReference>
<organism evidence="1 2">
    <name type="scientific">Luteolibacter arcticus</name>
    <dbReference type="NCBI Taxonomy" id="1581411"/>
    <lineage>
        <taxon>Bacteria</taxon>
        <taxon>Pseudomonadati</taxon>
        <taxon>Verrucomicrobiota</taxon>
        <taxon>Verrucomicrobiia</taxon>
        <taxon>Verrucomicrobiales</taxon>
        <taxon>Verrucomicrobiaceae</taxon>
        <taxon>Luteolibacter</taxon>
    </lineage>
</organism>
<protein>
    <submittedName>
        <fullName evidence="1">Sulfotransferase</fullName>
    </submittedName>
</protein>
<dbReference type="EMBL" id="JAPDDT010000005">
    <property type="protein sequence ID" value="MCW1923541.1"/>
    <property type="molecule type" value="Genomic_DNA"/>
</dbReference>
<evidence type="ECO:0000313" key="2">
    <source>
        <dbReference type="Proteomes" id="UP001320876"/>
    </source>
</evidence>
<accession>A0ABT3GJ82</accession>
<dbReference type="SUPFAM" id="SSF52540">
    <property type="entry name" value="P-loop containing nucleoside triphosphate hydrolases"/>
    <property type="match status" value="1"/>
</dbReference>